<protein>
    <recommendedName>
        <fullName evidence="8">Sigma-54 factor interaction domain-containing protein</fullName>
    </recommendedName>
</protein>
<comment type="caution">
    <text evidence="9">The sequence shown here is derived from an EMBL/GenBank/DDBJ whole genome shotgun (WGS) entry which is preliminary data.</text>
</comment>
<dbReference type="InterPro" id="IPR025944">
    <property type="entry name" value="Sigma_54_int_dom_CS"/>
</dbReference>
<dbReference type="InterPro" id="IPR009057">
    <property type="entry name" value="Homeodomain-like_sf"/>
</dbReference>
<dbReference type="Proteomes" id="UP000597507">
    <property type="component" value="Unassembled WGS sequence"/>
</dbReference>
<evidence type="ECO:0000313" key="9">
    <source>
        <dbReference type="EMBL" id="GGG42389.1"/>
    </source>
</evidence>
<evidence type="ECO:0000256" key="6">
    <source>
        <dbReference type="ARBA" id="ARBA00023163"/>
    </source>
</evidence>
<dbReference type="InterPro" id="IPR058031">
    <property type="entry name" value="AAA_lid_NorR"/>
</dbReference>
<keyword evidence="2" id="KW-0067">ATP-binding</keyword>
<dbReference type="PROSITE" id="PS00688">
    <property type="entry name" value="SIGMA54_INTERACT_3"/>
    <property type="match status" value="1"/>
</dbReference>
<sequence>MPSPAALPVRSAASAAFADVDASVVEWLPRRLLADMLVSAARKDAALLRELEEALRNHTPRRKRPVADPSAEAEPVGEDEFMIGASPVMLDVFEKLRRFATVDAPVLLCGESGTGKELAARAIHERSARATGPFVAINCAGLPPSLVSAELFGHERGAFTGAVERRIGHIEMARGGTLFLDEIGDLPFEIQGHLLRFLQDRRVIRVGGREPIAVDVRVIAATNVPLLAAIRERRFREDLYYRLAVLTLELPPLRARGSDIELLAHAFLRRIAGETKRGIEGFEPEALEAMRTYRWPGNVRQLVAVIRRAVVMANGPRIRLRDLALDPADAAANDAPLPARRGGRSPAVGSEEEKELLASALQQGNHCVAAAARILGVSRVTLYRMLRRNGIAPPRRMTGARA</sequence>
<dbReference type="SUPFAM" id="SSF46689">
    <property type="entry name" value="Homeodomain-like"/>
    <property type="match status" value="1"/>
</dbReference>
<evidence type="ECO:0000256" key="2">
    <source>
        <dbReference type="ARBA" id="ARBA00022840"/>
    </source>
</evidence>
<dbReference type="EMBL" id="BMKS01000011">
    <property type="protein sequence ID" value="GGG42389.1"/>
    <property type="molecule type" value="Genomic_DNA"/>
</dbReference>
<dbReference type="AlphaFoldDB" id="A0A8J2ZDL2"/>
<keyword evidence="10" id="KW-1185">Reference proteome</keyword>
<dbReference type="InterPro" id="IPR002197">
    <property type="entry name" value="HTH_Fis"/>
</dbReference>
<proteinExistence type="predicted"/>
<dbReference type="PROSITE" id="PS50045">
    <property type="entry name" value="SIGMA54_INTERACT_4"/>
    <property type="match status" value="1"/>
</dbReference>
<dbReference type="CDD" id="cd00009">
    <property type="entry name" value="AAA"/>
    <property type="match status" value="1"/>
</dbReference>
<evidence type="ECO:0000256" key="5">
    <source>
        <dbReference type="ARBA" id="ARBA00023159"/>
    </source>
</evidence>
<dbReference type="FunFam" id="3.40.50.300:FF:000006">
    <property type="entry name" value="DNA-binding transcriptional regulator NtrC"/>
    <property type="match status" value="1"/>
</dbReference>
<evidence type="ECO:0000259" key="8">
    <source>
        <dbReference type="PROSITE" id="PS50045"/>
    </source>
</evidence>
<dbReference type="InterPro" id="IPR003593">
    <property type="entry name" value="AAA+_ATPase"/>
</dbReference>
<feature type="domain" description="Sigma-54 factor interaction" evidence="8">
    <location>
        <begin position="82"/>
        <end position="311"/>
    </location>
</feature>
<evidence type="ECO:0000256" key="4">
    <source>
        <dbReference type="ARBA" id="ARBA00023015"/>
    </source>
</evidence>
<dbReference type="GO" id="GO:0005524">
    <property type="term" value="F:ATP binding"/>
    <property type="evidence" value="ECO:0007669"/>
    <property type="project" value="UniProtKB-KW"/>
</dbReference>
<name>A0A8J2ZDL2_9PROT</name>
<dbReference type="InterPro" id="IPR027417">
    <property type="entry name" value="P-loop_NTPase"/>
</dbReference>
<evidence type="ECO:0000256" key="7">
    <source>
        <dbReference type="SAM" id="MobiDB-lite"/>
    </source>
</evidence>
<dbReference type="GO" id="GO:0006355">
    <property type="term" value="P:regulation of DNA-templated transcription"/>
    <property type="evidence" value="ECO:0007669"/>
    <property type="project" value="InterPro"/>
</dbReference>
<keyword evidence="3" id="KW-0902">Two-component regulatory system</keyword>
<dbReference type="PRINTS" id="PR01590">
    <property type="entry name" value="HTHFIS"/>
</dbReference>
<reference evidence="9 10" key="1">
    <citation type="journal article" date="2014" name="Int. J. Syst. Evol. Microbiol.">
        <title>Complete genome sequence of Corynebacterium casei LMG S-19264T (=DSM 44701T), isolated from a smear-ripened cheese.</title>
        <authorList>
            <consortium name="US DOE Joint Genome Institute (JGI-PGF)"/>
            <person name="Walter F."/>
            <person name="Albersmeier A."/>
            <person name="Kalinowski J."/>
            <person name="Ruckert C."/>
        </authorList>
    </citation>
    <scope>NUCLEOTIDE SEQUENCE [LARGE SCALE GENOMIC DNA]</scope>
    <source>
        <strain evidence="9 10">CGMCC 1.16330</strain>
    </source>
</reference>
<dbReference type="Gene3D" id="1.10.10.60">
    <property type="entry name" value="Homeodomain-like"/>
    <property type="match status" value="1"/>
</dbReference>
<dbReference type="Gene3D" id="1.10.8.60">
    <property type="match status" value="1"/>
</dbReference>
<dbReference type="Gene3D" id="3.40.50.300">
    <property type="entry name" value="P-loop containing nucleotide triphosphate hydrolases"/>
    <property type="match status" value="1"/>
</dbReference>
<dbReference type="Pfam" id="PF00158">
    <property type="entry name" value="Sigma54_activat"/>
    <property type="match status" value="1"/>
</dbReference>
<dbReference type="RefSeq" id="WP_229678072.1">
    <property type="nucleotide sequence ID" value="NZ_BMKS01000011.1"/>
</dbReference>
<keyword evidence="5" id="KW-0010">Activator</keyword>
<dbReference type="PANTHER" id="PTHR32071:SF120">
    <property type="entry name" value="TRANSCRIPTIONAL REGULATOR-RELATED"/>
    <property type="match status" value="1"/>
</dbReference>
<gene>
    <name evidence="9" type="ORF">GCM10010964_32340</name>
</gene>
<keyword evidence="1" id="KW-0547">Nucleotide-binding</keyword>
<feature type="region of interest" description="Disordered" evidence="7">
    <location>
        <begin position="58"/>
        <end position="77"/>
    </location>
</feature>
<evidence type="ECO:0000256" key="3">
    <source>
        <dbReference type="ARBA" id="ARBA00023012"/>
    </source>
</evidence>
<dbReference type="InterPro" id="IPR002078">
    <property type="entry name" value="Sigma_54_int"/>
</dbReference>
<evidence type="ECO:0000256" key="1">
    <source>
        <dbReference type="ARBA" id="ARBA00022741"/>
    </source>
</evidence>
<keyword evidence="4" id="KW-0805">Transcription regulation</keyword>
<evidence type="ECO:0000313" key="10">
    <source>
        <dbReference type="Proteomes" id="UP000597507"/>
    </source>
</evidence>
<dbReference type="GO" id="GO:0043565">
    <property type="term" value="F:sequence-specific DNA binding"/>
    <property type="evidence" value="ECO:0007669"/>
    <property type="project" value="InterPro"/>
</dbReference>
<dbReference type="SMART" id="SM00382">
    <property type="entry name" value="AAA"/>
    <property type="match status" value="1"/>
</dbReference>
<dbReference type="PANTHER" id="PTHR32071">
    <property type="entry name" value="TRANSCRIPTIONAL REGULATORY PROTEIN"/>
    <property type="match status" value="1"/>
</dbReference>
<dbReference type="SUPFAM" id="SSF52540">
    <property type="entry name" value="P-loop containing nucleoside triphosphate hydrolases"/>
    <property type="match status" value="1"/>
</dbReference>
<dbReference type="Pfam" id="PF25601">
    <property type="entry name" value="AAA_lid_14"/>
    <property type="match status" value="1"/>
</dbReference>
<organism evidence="9 10">
    <name type="scientific">Caldovatus sediminis</name>
    <dbReference type="NCBI Taxonomy" id="2041189"/>
    <lineage>
        <taxon>Bacteria</taxon>
        <taxon>Pseudomonadati</taxon>
        <taxon>Pseudomonadota</taxon>
        <taxon>Alphaproteobacteria</taxon>
        <taxon>Acetobacterales</taxon>
        <taxon>Roseomonadaceae</taxon>
        <taxon>Caldovatus</taxon>
    </lineage>
</organism>
<dbReference type="GO" id="GO:0000160">
    <property type="term" value="P:phosphorelay signal transduction system"/>
    <property type="evidence" value="ECO:0007669"/>
    <property type="project" value="UniProtKB-KW"/>
</dbReference>
<keyword evidence="6" id="KW-0804">Transcription</keyword>
<dbReference type="Pfam" id="PF02954">
    <property type="entry name" value="HTH_8"/>
    <property type="match status" value="1"/>
</dbReference>
<accession>A0A8J2ZDL2</accession>